<keyword evidence="2" id="KW-1185">Reference proteome</keyword>
<protein>
    <submittedName>
        <fullName evidence="1">Uncharacterized protein</fullName>
    </submittedName>
</protein>
<comment type="caution">
    <text evidence="1">The sequence shown here is derived from an EMBL/GenBank/DDBJ whole genome shotgun (WGS) entry which is preliminary data.</text>
</comment>
<gene>
    <name evidence="1" type="ORF">J2S44_000940</name>
</gene>
<evidence type="ECO:0000313" key="2">
    <source>
        <dbReference type="Proteomes" id="UP001183629"/>
    </source>
</evidence>
<proteinExistence type="predicted"/>
<dbReference type="RefSeq" id="WP_310409306.1">
    <property type="nucleotide sequence ID" value="NZ_JAVDYC010000001.1"/>
</dbReference>
<dbReference type="AlphaFoldDB" id="A0AAE3ZL93"/>
<sequence>MRTEALLALVVMVLVLTVAGAGMYAAAMVGPGAATPGWCLTPVLCRG</sequence>
<dbReference type="EMBL" id="JAVDYC010000001">
    <property type="protein sequence ID" value="MDR7320690.1"/>
    <property type="molecule type" value="Genomic_DNA"/>
</dbReference>
<organism evidence="1 2">
    <name type="scientific">Catenuloplanes niger</name>
    <dbReference type="NCBI Taxonomy" id="587534"/>
    <lineage>
        <taxon>Bacteria</taxon>
        <taxon>Bacillati</taxon>
        <taxon>Actinomycetota</taxon>
        <taxon>Actinomycetes</taxon>
        <taxon>Micromonosporales</taxon>
        <taxon>Micromonosporaceae</taxon>
        <taxon>Catenuloplanes</taxon>
    </lineage>
</organism>
<reference evidence="1 2" key="1">
    <citation type="submission" date="2023-07" db="EMBL/GenBank/DDBJ databases">
        <title>Sequencing the genomes of 1000 actinobacteria strains.</title>
        <authorList>
            <person name="Klenk H.-P."/>
        </authorList>
    </citation>
    <scope>NUCLEOTIDE SEQUENCE [LARGE SCALE GENOMIC DNA]</scope>
    <source>
        <strain evidence="1 2">DSM 44711</strain>
    </source>
</reference>
<evidence type="ECO:0000313" key="1">
    <source>
        <dbReference type="EMBL" id="MDR7320690.1"/>
    </source>
</evidence>
<accession>A0AAE3ZL93</accession>
<name>A0AAE3ZL93_9ACTN</name>
<dbReference type="Proteomes" id="UP001183629">
    <property type="component" value="Unassembled WGS sequence"/>
</dbReference>